<dbReference type="Gene3D" id="3.30.420.10">
    <property type="entry name" value="Ribonuclease H-like superfamily/Ribonuclease H"/>
    <property type="match status" value="1"/>
</dbReference>
<evidence type="ECO:0000313" key="1">
    <source>
        <dbReference type="EMBL" id="PQA87812.1"/>
    </source>
</evidence>
<evidence type="ECO:0008006" key="3">
    <source>
        <dbReference type="Google" id="ProtNLM"/>
    </source>
</evidence>
<dbReference type="InterPro" id="IPR012337">
    <property type="entry name" value="RNaseH-like_sf"/>
</dbReference>
<dbReference type="AlphaFoldDB" id="A0A2S7K5P4"/>
<reference evidence="1 2" key="1">
    <citation type="submission" date="2017-12" db="EMBL/GenBank/DDBJ databases">
        <authorList>
            <person name="Hurst M.R.H."/>
        </authorList>
    </citation>
    <scope>NUCLEOTIDE SEQUENCE [LARGE SCALE GENOMIC DNA]</scope>
    <source>
        <strain evidence="1 2">SY-3-19</strain>
    </source>
</reference>
<dbReference type="InterPro" id="IPR036397">
    <property type="entry name" value="RNaseH_sf"/>
</dbReference>
<proteinExistence type="predicted"/>
<protein>
    <recommendedName>
        <fullName evidence="3">Exonuclease domain-containing protein</fullName>
    </recommendedName>
</protein>
<organism evidence="1 2">
    <name type="scientific">Hyphococcus luteus</name>
    <dbReference type="NCBI Taxonomy" id="2058213"/>
    <lineage>
        <taxon>Bacteria</taxon>
        <taxon>Pseudomonadati</taxon>
        <taxon>Pseudomonadota</taxon>
        <taxon>Alphaproteobacteria</taxon>
        <taxon>Parvularculales</taxon>
        <taxon>Parvularculaceae</taxon>
        <taxon>Hyphococcus</taxon>
    </lineage>
</organism>
<keyword evidence="2" id="KW-1185">Reference proteome</keyword>
<sequence>MVSRCTAVSVLKDIAFIDLEASGLSARSWPIEVGWCFANGGVQAMLIKPAPEWSFDDWSAEAETLHGVSPEMLDKDGVEPKEACEKLNAALAGKIIYSDAPDWDGFWLYRLFQAGRKRQRFIVSDLASLLRSVPPDKIGPLVTAAELRAPRRHRAAPDVMHMRMLYELAASGY</sequence>
<evidence type="ECO:0000313" key="2">
    <source>
        <dbReference type="Proteomes" id="UP000239504"/>
    </source>
</evidence>
<dbReference type="GO" id="GO:0003676">
    <property type="term" value="F:nucleic acid binding"/>
    <property type="evidence" value="ECO:0007669"/>
    <property type="project" value="InterPro"/>
</dbReference>
<comment type="caution">
    <text evidence="1">The sequence shown here is derived from an EMBL/GenBank/DDBJ whole genome shotgun (WGS) entry which is preliminary data.</text>
</comment>
<gene>
    <name evidence="1" type="ORF">CW354_05520</name>
</gene>
<dbReference type="SUPFAM" id="SSF53098">
    <property type="entry name" value="Ribonuclease H-like"/>
    <property type="match status" value="1"/>
</dbReference>
<dbReference type="EMBL" id="PJCH01000005">
    <property type="protein sequence ID" value="PQA87812.1"/>
    <property type="molecule type" value="Genomic_DNA"/>
</dbReference>
<name>A0A2S7K5P4_9PROT</name>
<dbReference type="Proteomes" id="UP000239504">
    <property type="component" value="Unassembled WGS sequence"/>
</dbReference>
<accession>A0A2S7K5P4</accession>